<evidence type="ECO:0000313" key="2">
    <source>
        <dbReference type="Proteomes" id="UP000003121"/>
    </source>
</evidence>
<dbReference type="EMBL" id="CP003264">
    <property type="protein sequence ID" value="AFN36180.1"/>
    <property type="molecule type" value="Genomic_DNA"/>
</dbReference>
<proteinExistence type="predicted"/>
<sequence length="236" mass="27926">MGFLMGNEMHVTTKRDRELKALILGKDLFFSSSQLIDLKMLYFDSMIDKVAGEHSIYFLHKIGGEFFISHFDMDSRCINFIAYLNDLEEFRNVLLEHLLEGNKCEKSDETKIKTLGQYSLLTTNHLNRVPPKYKGSVYLFCNPYYEELMVLTLDRQIPYCFKPLDKGLPEGILEFEKFKYALKFIKDNKLWERYKECIIVSAEKPFIFSKEDTEHDLITITSPFGEVFCKERWKWN</sequence>
<reference evidence="1 2" key="1">
    <citation type="journal article" date="2012" name="Vet. Microbiol.">
        <title>Comparative genomic analyses of the Taylorellae.</title>
        <authorList>
            <person name="Hauser H."/>
            <person name="Richter D.C."/>
            <person name="van Tonder A."/>
            <person name="Clark L."/>
            <person name="Preston A."/>
        </authorList>
    </citation>
    <scope>NUCLEOTIDE SEQUENCE [LARGE SCALE GENOMIC DNA]</scope>
    <source>
        <strain evidence="1 2">ATCC 35865</strain>
    </source>
</reference>
<dbReference type="RefSeq" id="WP_014840491.1">
    <property type="nucleotide sequence ID" value="NC_018108.1"/>
</dbReference>
<name>A0ABM5NB55_9BURK</name>
<accession>A0ABM5NB55</accession>
<dbReference type="Proteomes" id="UP000003121">
    <property type="component" value="Chromosome"/>
</dbReference>
<evidence type="ECO:0000313" key="1">
    <source>
        <dbReference type="EMBL" id="AFN36180.1"/>
    </source>
</evidence>
<protein>
    <submittedName>
        <fullName evidence="1">Uncharacterized protein</fullName>
    </submittedName>
</protein>
<organism evidence="1 2">
    <name type="scientific">Taylorella equigenitalis ATCC 35865</name>
    <dbReference type="NCBI Taxonomy" id="743973"/>
    <lineage>
        <taxon>Bacteria</taxon>
        <taxon>Pseudomonadati</taxon>
        <taxon>Pseudomonadota</taxon>
        <taxon>Betaproteobacteria</taxon>
        <taxon>Burkholderiales</taxon>
        <taxon>Alcaligenaceae</taxon>
        <taxon>Taylorella</taxon>
    </lineage>
</organism>
<keyword evidence="2" id="KW-1185">Reference proteome</keyword>
<gene>
    <name evidence="1" type="ORF">KUI_1115</name>
</gene>